<evidence type="ECO:0000256" key="8">
    <source>
        <dbReference type="SAM" id="MobiDB-lite"/>
    </source>
</evidence>
<evidence type="ECO:0000256" key="2">
    <source>
        <dbReference type="ARBA" id="ARBA00022692"/>
    </source>
</evidence>
<dbReference type="SMART" id="SM00091">
    <property type="entry name" value="PAS"/>
    <property type="match status" value="1"/>
</dbReference>
<dbReference type="EMBL" id="GG738874">
    <property type="protein sequence ID" value="EFC43400.1"/>
    <property type="molecule type" value="Genomic_DNA"/>
</dbReference>
<evidence type="ECO:0000256" key="9">
    <source>
        <dbReference type="SAM" id="Phobius"/>
    </source>
</evidence>
<dbReference type="CDD" id="cd00130">
    <property type="entry name" value="PAS"/>
    <property type="match status" value="1"/>
</dbReference>
<dbReference type="RefSeq" id="XP_002676144.1">
    <property type="nucleotide sequence ID" value="XM_002676098.1"/>
</dbReference>
<evidence type="ECO:0000256" key="1">
    <source>
        <dbReference type="ARBA" id="ARBA00004370"/>
    </source>
</evidence>
<evidence type="ECO:0000256" key="6">
    <source>
        <dbReference type="ARBA" id="ARBA00023239"/>
    </source>
</evidence>
<dbReference type="InParanoid" id="D2VIS0"/>
<feature type="transmembrane region" description="Helical" evidence="9">
    <location>
        <begin position="196"/>
        <end position="216"/>
    </location>
</feature>
<dbReference type="PROSITE" id="PS50125">
    <property type="entry name" value="GUANYLATE_CYCLASE_2"/>
    <property type="match status" value="1"/>
</dbReference>
<dbReference type="PANTHER" id="PTHR11920:SF335">
    <property type="entry name" value="GUANYLATE CYCLASE"/>
    <property type="match status" value="1"/>
</dbReference>
<feature type="region of interest" description="Disordered" evidence="8">
    <location>
        <begin position="1"/>
        <end position="37"/>
    </location>
</feature>
<gene>
    <name evidence="12" type="primary">FM180</name>
    <name evidence="12" type="ORF">NAEGRDRAFT_68774</name>
</gene>
<keyword evidence="2 9" id="KW-0812">Transmembrane</keyword>
<dbReference type="InterPro" id="IPR001054">
    <property type="entry name" value="A/G_cyclase"/>
</dbReference>
<dbReference type="CDD" id="cd07302">
    <property type="entry name" value="CHD"/>
    <property type="match status" value="1"/>
</dbReference>
<feature type="transmembrane region" description="Helical" evidence="9">
    <location>
        <begin position="905"/>
        <end position="929"/>
    </location>
</feature>
<dbReference type="InterPro" id="IPR050401">
    <property type="entry name" value="Cyclic_nucleotide_synthase"/>
</dbReference>
<protein>
    <submittedName>
        <fullName evidence="12">Uncharacterized protein FM180</fullName>
    </submittedName>
</protein>
<feature type="transmembrane region" description="Helical" evidence="9">
    <location>
        <begin position="1170"/>
        <end position="1192"/>
    </location>
</feature>
<dbReference type="GO" id="GO:0000166">
    <property type="term" value="F:nucleotide binding"/>
    <property type="evidence" value="ECO:0007669"/>
    <property type="project" value="UniProtKB-KW"/>
</dbReference>
<feature type="domain" description="Guanylate cyclase" evidence="11">
    <location>
        <begin position="1411"/>
        <end position="1539"/>
    </location>
</feature>
<accession>D2VIS0</accession>
<dbReference type="PANTHER" id="PTHR11920">
    <property type="entry name" value="GUANYLYL CYCLASE"/>
    <property type="match status" value="1"/>
</dbReference>
<dbReference type="OrthoDB" id="1890790at2759"/>
<keyword evidence="6 7" id="KW-0456">Lyase</keyword>
<dbReference type="InterPro" id="IPR000014">
    <property type="entry name" value="PAS"/>
</dbReference>
<evidence type="ECO:0000259" key="11">
    <source>
        <dbReference type="PROSITE" id="PS50125"/>
    </source>
</evidence>
<evidence type="ECO:0000256" key="5">
    <source>
        <dbReference type="ARBA" id="ARBA00023136"/>
    </source>
</evidence>
<feature type="compositionally biased region" description="Polar residues" evidence="8">
    <location>
        <begin position="8"/>
        <end position="35"/>
    </location>
</feature>
<evidence type="ECO:0000259" key="10">
    <source>
        <dbReference type="PROSITE" id="PS50112"/>
    </source>
</evidence>
<dbReference type="GeneID" id="8853069"/>
<proteinExistence type="inferred from homology"/>
<dbReference type="SUPFAM" id="SSF55785">
    <property type="entry name" value="PYP-like sensor domain (PAS domain)"/>
    <property type="match status" value="1"/>
</dbReference>
<feature type="transmembrane region" description="Helical" evidence="9">
    <location>
        <begin position="274"/>
        <end position="299"/>
    </location>
</feature>
<evidence type="ECO:0000256" key="4">
    <source>
        <dbReference type="ARBA" id="ARBA00022989"/>
    </source>
</evidence>
<dbReference type="InterPro" id="IPR029787">
    <property type="entry name" value="Nucleotide_cyclase"/>
</dbReference>
<sequence>MASRVHPVTSSTVAQPQFSIHPNRTTNDGGDSNSQFGGGTSATSGSYASSLSGKSIVNTAGISLFSFVTTLRSKESLIGKENTYMFFWMIFYHAYLIYNSIIVSSITTPLVDDNSTTLTSGISNKMWGVIPGWIWRALYFPLNLASEFYPYYLIVALSVLFVVLQIMTGLAIYYCKWASRKGGKFFEKFKSFVLNSLIFQRTFSLFMLSVHCILITPSTSSIGSLYYFPNEDFSSVLQIIFTAIACIGILLNIVLTMLASYLTVETSAELNRKILFSMYSTSTFILFNLVNQLSLVATILCTSQYSFIASILKIVMNLLLLVIMLKTLPFFRKWENCLYIAFISLKAFTPISPLILQFISTSLDQQVIGGIMTVVTCVLAILSFILGFIGAHFFISRKLKSIRNLISNKADSSNILLTLDDSKKRQDNLALFIRFSMNCKSELKTEEGSDFDLAKHSVNTFVKSIENVDLMIVSALFVSFGGIEEYDDSQSYSIGLALLQKAQRNSPSLAQLFNIMLRNEEIEYHAFHGNNLEVLRKLAVVEKKVKSLSRCHKSFFKELLNDKPSIDKLEHINRTSCSIYNECDTIYDNLLIANRSNKTLLRSYASYLEKYKWEINLARDLFEEAQDNDDDKKNRSTLQISKAHESFHKGTTSRFSIDSQRANLENWDSVSVTAEDNEDRKDHILRTAINTPMSTVVYSVLFFIFCVVSLSTICIVAPIAFSFSQSINQRMSMQEKVCLMTSVPYKLLAQIGALQTEFYSRGNNTEKLLNSTIIYTKTLLDTVGTVIYAGDNNLLMPEVAKEYLKNQYDLKLPIANESLDGTSDIPGYKSTNTSIQFYLSSILTHGKTLLKQFNNIEVLTSHLDDNYPYLFLFYNRISMSLAFNGLCSKFVEESIDVLEANFEQLWITVISVLTTYLLIVMIYFSIIFVHARRIVTELREVFRRIAKDEVGKVYHNFDKKIDDSISSSNSFFKMRNLVMMGSFVLVIIVCLCSVLVVVELQSNTKNSSQSMNVVGSINAVSLRTSRTNFRLLWYFQRVKYLTTLPLIFNEENKQDLLDLRTYWNYVIVGDESTSYQSAVVGKYQDVDYILGDFCNDTIPMEDPCHSLTIALTDYITKSLDYNEVFFGQQKSMTQMVTAYFTDIFYITQTITTNLQLLISTLVEHEKISSIGLTASMIVLCFVATLLYALICYSSLKRYWKERACLRMMLNYVNLELIDNNLILKDYVMSNSIPSSSKITKLMSKFEMSSDEKEDKIEMVKTILNGGVDSAIICDKDGNITIFNNSAEEMFGHSRSQVLGLSIQSLFTDEYSQRITKLISTGESHDAFEAMALRKNKTSFSSKVSVSISIHEKKQILIVFVRDITPEKKQSILIAEEKKKSEDLLLNILPMSMASRLKNGEENLYEKVNDITVFFSDMVGFTAWSSKLQPSELVQILNLIVQGFDKLTEVHLVDKIKTIGDAYFCVSGLHSSKSSDHPERMLRFAIEIMSFLKNINQSNNTAINLRIGLHTGDAVGGVIGFKKFAYDLWGDTINTASRMESTSLPGRIQISRSTYGRVYDLFEFEERMVEVKGKGLSQTYLLKEKHHENPLGCDLEVSYHTPSSSNKLVEQEQQELKNYYENSVIDESEKK</sequence>
<comment type="subcellular location">
    <subcellularLocation>
        <location evidence="1">Membrane</location>
    </subcellularLocation>
</comment>
<feature type="transmembrane region" description="Helical" evidence="9">
    <location>
        <begin position="337"/>
        <end position="359"/>
    </location>
</feature>
<evidence type="ECO:0000313" key="12">
    <source>
        <dbReference type="EMBL" id="EFC43400.1"/>
    </source>
</evidence>
<dbReference type="Gene3D" id="3.30.70.1230">
    <property type="entry name" value="Nucleotide cyclase"/>
    <property type="match status" value="1"/>
</dbReference>
<dbReference type="InterPro" id="IPR035965">
    <property type="entry name" value="PAS-like_dom_sf"/>
</dbReference>
<name>D2VIS0_NAEGR</name>
<dbReference type="GO" id="GO:0016849">
    <property type="term" value="F:phosphorus-oxygen lyase activity"/>
    <property type="evidence" value="ECO:0007669"/>
    <property type="project" value="InterPro"/>
</dbReference>
<dbReference type="KEGG" id="ngr:NAEGRDRAFT_68774"/>
<dbReference type="Pfam" id="PF13426">
    <property type="entry name" value="PAS_9"/>
    <property type="match status" value="1"/>
</dbReference>
<dbReference type="GO" id="GO:0035556">
    <property type="term" value="P:intracellular signal transduction"/>
    <property type="evidence" value="ECO:0007669"/>
    <property type="project" value="InterPro"/>
</dbReference>
<keyword evidence="3" id="KW-0547">Nucleotide-binding</keyword>
<organism evidence="13">
    <name type="scientific">Naegleria gruberi</name>
    <name type="common">Amoeba</name>
    <dbReference type="NCBI Taxonomy" id="5762"/>
    <lineage>
        <taxon>Eukaryota</taxon>
        <taxon>Discoba</taxon>
        <taxon>Heterolobosea</taxon>
        <taxon>Tetramitia</taxon>
        <taxon>Eutetramitia</taxon>
        <taxon>Vahlkampfiidae</taxon>
        <taxon>Naegleria</taxon>
    </lineage>
</organism>
<feature type="domain" description="PAS" evidence="10">
    <location>
        <begin position="1255"/>
        <end position="1325"/>
    </location>
</feature>
<feature type="transmembrane region" description="Helical" evidence="9">
    <location>
        <begin position="977"/>
        <end position="998"/>
    </location>
</feature>
<dbReference type="InterPro" id="IPR057352">
    <property type="entry name" value="TPR_TmcB/C"/>
</dbReference>
<feature type="transmembrane region" description="Helical" evidence="9">
    <location>
        <begin position="236"/>
        <end position="262"/>
    </location>
</feature>
<keyword evidence="4 9" id="KW-1133">Transmembrane helix</keyword>
<comment type="similarity">
    <text evidence="7">Belongs to the adenylyl cyclase class-4/guanylyl cyclase family.</text>
</comment>
<dbReference type="Pfam" id="PF00211">
    <property type="entry name" value="Guanylate_cyc"/>
    <property type="match status" value="1"/>
</dbReference>
<keyword evidence="5 9" id="KW-0472">Membrane</keyword>
<dbReference type="GO" id="GO:0009190">
    <property type="term" value="P:cyclic nucleotide biosynthetic process"/>
    <property type="evidence" value="ECO:0007669"/>
    <property type="project" value="InterPro"/>
</dbReference>
<dbReference type="InterPro" id="IPR018297">
    <property type="entry name" value="A/G_cyclase_CS"/>
</dbReference>
<dbReference type="GO" id="GO:0016020">
    <property type="term" value="C:membrane"/>
    <property type="evidence" value="ECO:0007669"/>
    <property type="project" value="UniProtKB-SubCell"/>
</dbReference>
<dbReference type="SUPFAM" id="SSF55073">
    <property type="entry name" value="Nucleotide cyclase"/>
    <property type="match status" value="1"/>
</dbReference>
<dbReference type="SMART" id="SM00044">
    <property type="entry name" value="CYCc"/>
    <property type="match status" value="1"/>
</dbReference>
<reference evidence="12 13" key="1">
    <citation type="journal article" date="2010" name="Cell">
        <title>The genome of Naegleria gruberi illuminates early eukaryotic versatility.</title>
        <authorList>
            <person name="Fritz-Laylin L.K."/>
            <person name="Prochnik S.E."/>
            <person name="Ginger M.L."/>
            <person name="Dacks J.B."/>
            <person name="Carpenter M.L."/>
            <person name="Field M.C."/>
            <person name="Kuo A."/>
            <person name="Paredez A."/>
            <person name="Chapman J."/>
            <person name="Pham J."/>
            <person name="Shu S."/>
            <person name="Neupane R."/>
            <person name="Cipriano M."/>
            <person name="Mancuso J."/>
            <person name="Tu H."/>
            <person name="Salamov A."/>
            <person name="Lindquist E."/>
            <person name="Shapiro H."/>
            <person name="Lucas S."/>
            <person name="Grigoriev I.V."/>
            <person name="Cande W.Z."/>
            <person name="Fulton C."/>
            <person name="Rokhsar D.S."/>
            <person name="Dawson S.C."/>
        </authorList>
    </citation>
    <scope>NUCLEOTIDE SEQUENCE [LARGE SCALE GENOMIC DNA]</scope>
    <source>
        <strain evidence="12 13">NEG-M</strain>
    </source>
</reference>
<dbReference type="VEuPathDB" id="AmoebaDB:NAEGRDRAFT_68774"/>
<dbReference type="eggNOG" id="KOG4171">
    <property type="taxonomic scope" value="Eukaryota"/>
</dbReference>
<dbReference type="NCBIfam" id="TIGR00229">
    <property type="entry name" value="sensory_box"/>
    <property type="match status" value="1"/>
</dbReference>
<feature type="transmembrane region" description="Helical" evidence="9">
    <location>
        <begin position="85"/>
        <end position="106"/>
    </location>
</feature>
<keyword evidence="13" id="KW-1185">Reference proteome</keyword>
<feature type="transmembrane region" description="Helical" evidence="9">
    <location>
        <begin position="696"/>
        <end position="721"/>
    </location>
</feature>
<feature type="transmembrane region" description="Helical" evidence="9">
    <location>
        <begin position="149"/>
        <end position="175"/>
    </location>
</feature>
<dbReference type="Pfam" id="PF25474">
    <property type="entry name" value="TPR_TmcB"/>
    <property type="match status" value="1"/>
</dbReference>
<dbReference type="Gene3D" id="3.30.450.20">
    <property type="entry name" value="PAS domain"/>
    <property type="match status" value="1"/>
</dbReference>
<dbReference type="PROSITE" id="PS50112">
    <property type="entry name" value="PAS"/>
    <property type="match status" value="1"/>
</dbReference>
<feature type="transmembrane region" description="Helical" evidence="9">
    <location>
        <begin position="371"/>
        <end position="395"/>
    </location>
</feature>
<feature type="transmembrane region" description="Helical" evidence="9">
    <location>
        <begin position="305"/>
        <end position="325"/>
    </location>
</feature>
<evidence type="ECO:0000313" key="13">
    <source>
        <dbReference type="Proteomes" id="UP000006671"/>
    </source>
</evidence>
<dbReference type="Proteomes" id="UP000006671">
    <property type="component" value="Unassembled WGS sequence"/>
</dbReference>
<evidence type="ECO:0000256" key="7">
    <source>
        <dbReference type="RuleBase" id="RU000405"/>
    </source>
</evidence>
<dbReference type="PROSITE" id="PS00452">
    <property type="entry name" value="GUANYLATE_CYCLASE_1"/>
    <property type="match status" value="1"/>
</dbReference>
<evidence type="ECO:0000256" key="3">
    <source>
        <dbReference type="ARBA" id="ARBA00022741"/>
    </source>
</evidence>